<comment type="caution">
    <text evidence="8">The sequence shown here is derived from an EMBL/GenBank/DDBJ whole genome shotgun (WGS) entry which is preliminary data.</text>
</comment>
<evidence type="ECO:0000256" key="7">
    <source>
        <dbReference type="SAM" id="SignalP"/>
    </source>
</evidence>
<keyword evidence="2" id="KW-0349">Heme</keyword>
<dbReference type="InterPro" id="IPR001128">
    <property type="entry name" value="Cyt_P450"/>
</dbReference>
<evidence type="ECO:0000256" key="6">
    <source>
        <dbReference type="ARBA" id="ARBA00023033"/>
    </source>
</evidence>
<gene>
    <name evidence="8" type="ORF">D917_07785</name>
</gene>
<dbReference type="AlphaFoldDB" id="A0A1Y3EMI2"/>
<keyword evidence="6" id="KW-0503">Monooxygenase</keyword>
<accession>A0A1Y3EMI2</accession>
<dbReference type="Pfam" id="PF00067">
    <property type="entry name" value="p450"/>
    <property type="match status" value="1"/>
</dbReference>
<dbReference type="EMBL" id="LVZM01007007">
    <property type="protein sequence ID" value="OUC46351.1"/>
    <property type="molecule type" value="Genomic_DNA"/>
</dbReference>
<keyword evidence="3" id="KW-0479">Metal-binding</keyword>
<dbReference type="PANTHER" id="PTHR24289:SF1">
    <property type="entry name" value="STEROID 17-ALPHA-HYDROXYLASE_17,20 LYASE"/>
    <property type="match status" value="1"/>
</dbReference>
<evidence type="ECO:0000256" key="3">
    <source>
        <dbReference type="ARBA" id="ARBA00022723"/>
    </source>
</evidence>
<evidence type="ECO:0000256" key="1">
    <source>
        <dbReference type="ARBA" id="ARBA00010617"/>
    </source>
</evidence>
<evidence type="ECO:0000256" key="5">
    <source>
        <dbReference type="ARBA" id="ARBA00023004"/>
    </source>
</evidence>
<dbReference type="GO" id="GO:0042448">
    <property type="term" value="P:progesterone metabolic process"/>
    <property type="evidence" value="ECO:0007669"/>
    <property type="project" value="TreeGrafter"/>
</dbReference>
<name>A0A1Y3EMI2_9BILA</name>
<dbReference type="GO" id="GO:0004508">
    <property type="term" value="F:steroid 17-alpha-monooxygenase activity"/>
    <property type="evidence" value="ECO:0007669"/>
    <property type="project" value="TreeGrafter"/>
</dbReference>
<feature type="chain" id="PRO_5010998384" evidence="7">
    <location>
        <begin position="24"/>
        <end position="113"/>
    </location>
</feature>
<evidence type="ECO:0000256" key="4">
    <source>
        <dbReference type="ARBA" id="ARBA00023002"/>
    </source>
</evidence>
<proteinExistence type="inferred from homology"/>
<dbReference type="InterPro" id="IPR036396">
    <property type="entry name" value="Cyt_P450_sf"/>
</dbReference>
<evidence type="ECO:0000313" key="8">
    <source>
        <dbReference type="EMBL" id="OUC46351.1"/>
    </source>
</evidence>
<keyword evidence="4" id="KW-0560">Oxidoreductase</keyword>
<evidence type="ECO:0000256" key="2">
    <source>
        <dbReference type="ARBA" id="ARBA00022617"/>
    </source>
</evidence>
<dbReference type="SUPFAM" id="SSF48264">
    <property type="entry name" value="Cytochrome P450"/>
    <property type="match status" value="1"/>
</dbReference>
<protein>
    <submittedName>
        <fullName evidence="8">Uncharacterized protein</fullName>
    </submittedName>
</protein>
<dbReference type="Proteomes" id="UP000243006">
    <property type="component" value="Unassembled WGS sequence"/>
</dbReference>
<evidence type="ECO:0000313" key="9">
    <source>
        <dbReference type="Proteomes" id="UP000243006"/>
    </source>
</evidence>
<dbReference type="GO" id="GO:0005506">
    <property type="term" value="F:iron ion binding"/>
    <property type="evidence" value="ECO:0007669"/>
    <property type="project" value="InterPro"/>
</dbReference>
<feature type="signal peptide" evidence="7">
    <location>
        <begin position="1"/>
        <end position="23"/>
    </location>
</feature>
<keyword evidence="5" id="KW-0408">Iron</keyword>
<dbReference type="Gene3D" id="1.10.630.10">
    <property type="entry name" value="Cytochrome P450"/>
    <property type="match status" value="1"/>
</dbReference>
<keyword evidence="7" id="KW-0732">Signal</keyword>
<dbReference type="GO" id="GO:0020037">
    <property type="term" value="F:heme binding"/>
    <property type="evidence" value="ECO:0007669"/>
    <property type="project" value="InterPro"/>
</dbReference>
<dbReference type="PANTHER" id="PTHR24289">
    <property type="entry name" value="STEROID 17-ALPHA-HYDROXYLASE/17,20 LYASE"/>
    <property type="match status" value="1"/>
</dbReference>
<reference evidence="8 9" key="1">
    <citation type="submission" date="2015-04" db="EMBL/GenBank/DDBJ databases">
        <title>Draft genome of the roundworm Trichinella nativa.</title>
        <authorList>
            <person name="Mitreva M."/>
        </authorList>
    </citation>
    <scope>NUCLEOTIDE SEQUENCE [LARGE SCALE GENOMIC DNA]</scope>
    <source>
        <strain evidence="8 9">ISS45</strain>
    </source>
</reference>
<sequence length="113" mass="12476">MSLAIVICILVIGFSLLWWTCRGGGKSPPGPFGLPIVGYMPWLGSKMNLTLTKLWEQYGDVYSIRVGSRQLVVVNGQRAIRGALATNDHFAGRPDFFTFRLVSGFDDFSPAYS</sequence>
<comment type="similarity">
    <text evidence="1">Belongs to the cytochrome P450 family.</text>
</comment>
<organism evidence="8 9">
    <name type="scientific">Trichinella nativa</name>
    <dbReference type="NCBI Taxonomy" id="6335"/>
    <lineage>
        <taxon>Eukaryota</taxon>
        <taxon>Metazoa</taxon>
        <taxon>Ecdysozoa</taxon>
        <taxon>Nematoda</taxon>
        <taxon>Enoplea</taxon>
        <taxon>Dorylaimia</taxon>
        <taxon>Trichinellida</taxon>
        <taxon>Trichinellidae</taxon>
        <taxon>Trichinella</taxon>
    </lineage>
</organism>
<dbReference type="GO" id="GO:0042446">
    <property type="term" value="P:hormone biosynthetic process"/>
    <property type="evidence" value="ECO:0007669"/>
    <property type="project" value="TreeGrafter"/>
</dbReference>